<dbReference type="PANTHER" id="PTHR43308:SF5">
    <property type="entry name" value="S-LAYER PROTEIN _ PEPTIDOGLYCAN ENDO-BETA-N-ACETYLGLUCOSAMINIDASE"/>
    <property type="match status" value="1"/>
</dbReference>
<dbReference type="Proteomes" id="UP001481872">
    <property type="component" value="Unassembled WGS sequence"/>
</dbReference>
<keyword evidence="1" id="KW-0732">Signal</keyword>
<accession>A0ABV1J4V2</accession>
<dbReference type="PANTHER" id="PTHR43308">
    <property type="entry name" value="OUTER MEMBRANE PROTEIN ALPHA-RELATED"/>
    <property type="match status" value="1"/>
</dbReference>
<comment type="caution">
    <text evidence="3">The sequence shown here is derived from an EMBL/GenBank/DDBJ whole genome shotgun (WGS) entry which is preliminary data.</text>
</comment>
<evidence type="ECO:0000259" key="2">
    <source>
        <dbReference type="PROSITE" id="PS51272"/>
    </source>
</evidence>
<evidence type="ECO:0000313" key="3">
    <source>
        <dbReference type="EMBL" id="MEQ3353214.1"/>
    </source>
</evidence>
<dbReference type="RefSeq" id="WP_349053601.1">
    <property type="nucleotide sequence ID" value="NZ_JBBNPS010000004.1"/>
</dbReference>
<protein>
    <submittedName>
        <fullName evidence="3">S-layer homology domain-containing protein</fullName>
    </submittedName>
</protein>
<dbReference type="InterPro" id="IPR051465">
    <property type="entry name" value="Cell_Envelope_Struct_Comp"/>
</dbReference>
<gene>
    <name evidence="3" type="ORF">AAA081_02705</name>
</gene>
<dbReference type="EMBL" id="JBBNPS010000004">
    <property type="protein sequence ID" value="MEQ3353214.1"/>
    <property type="molecule type" value="Genomic_DNA"/>
</dbReference>
<name>A0ABV1J4V2_9FIRM</name>
<reference evidence="3 4" key="1">
    <citation type="submission" date="2024-04" db="EMBL/GenBank/DDBJ databases">
        <title>Human intestinal bacterial collection.</title>
        <authorList>
            <person name="Pauvert C."/>
            <person name="Hitch T.C.A."/>
            <person name="Clavel T."/>
        </authorList>
    </citation>
    <scope>NUCLEOTIDE SEQUENCE [LARGE SCALE GENOMIC DNA]</scope>
    <source>
        <strain evidence="3 4">CLA-SR-H026</strain>
    </source>
</reference>
<organism evidence="3 4">
    <name type="scientific">Aedoeadaptatus acetigenes</name>
    <dbReference type="NCBI Taxonomy" id="2981723"/>
    <lineage>
        <taxon>Bacteria</taxon>
        <taxon>Bacillati</taxon>
        <taxon>Bacillota</taxon>
        <taxon>Tissierellia</taxon>
        <taxon>Tissierellales</taxon>
        <taxon>Peptoniphilaceae</taxon>
        <taxon>Aedoeadaptatus</taxon>
    </lineage>
</organism>
<dbReference type="PROSITE" id="PS51272">
    <property type="entry name" value="SLH"/>
    <property type="match status" value="1"/>
</dbReference>
<dbReference type="InterPro" id="IPR001119">
    <property type="entry name" value="SLH_dom"/>
</dbReference>
<feature type="signal peptide" evidence="1">
    <location>
        <begin position="1"/>
        <end position="27"/>
    </location>
</feature>
<sequence length="661" mass="72465">MKKNKAKAVATLALAGALLTTPFAAQAANFKDVGANHWAYSYISKLSDLRIIKGYDDGTFKPLRNVSYLEILELLKGVQNPTSTEMTSAIATYGYIADAYKVPNWAKPAVCIALQNNVITEGNLKAAYNMNYINNVRNADQFPSRELALVYYAKALRIEPKKDTSNIKVTDVDSIGKTSKELIGDVDVKGLLASMIDSGIFSAFGTGAEFKGNLPLQRDQMAKITDMSYEYKSVKSFEGEVVAIVKNNDVPALSIKDKDGKTQAFVLSKDTVITINGKSAKAEDLNAGSKVKVKAFPQSGSIAPYQAVSVDVISTELSGVGMVESAKFDEIKIAYSTKKDAPIDESFKAEKTETFKLDKDATITSFGKKFDLKSLSSRDMVVFKAQDGVVKELEVIPYDGTVDGEFVSYTYNGYGETSTLVLKLANKKEISFTAKGDDAAKLSEVTKGLNKGYPLTLTTHYLQIKKAGVTEGKLEGFLVNVSNRTYGNGTIEIQKQDGTKESKLLAKNINFKGLKDKDPTPINAYELPGKLMDKKVYLELEVKGESVVAVTVKAELLKEDKTVNVKEVKRVNEGFTWNGGPVIASAGKTYGEYEFTLEGETTDFKDNKFRGLVEIDEFDKMRGTKSLKVVYDLYKNETEGSTITNVRVMGGNTILPIYRDK</sequence>
<feature type="chain" id="PRO_5045453536" evidence="1">
    <location>
        <begin position="28"/>
        <end position="661"/>
    </location>
</feature>
<proteinExistence type="predicted"/>
<evidence type="ECO:0000313" key="4">
    <source>
        <dbReference type="Proteomes" id="UP001481872"/>
    </source>
</evidence>
<feature type="domain" description="SLH" evidence="2">
    <location>
        <begin position="26"/>
        <end position="89"/>
    </location>
</feature>
<dbReference type="Pfam" id="PF00395">
    <property type="entry name" value="SLH"/>
    <property type="match status" value="1"/>
</dbReference>
<keyword evidence="4" id="KW-1185">Reference proteome</keyword>
<evidence type="ECO:0000256" key="1">
    <source>
        <dbReference type="SAM" id="SignalP"/>
    </source>
</evidence>